<proteinExistence type="inferred from homology"/>
<evidence type="ECO:0000313" key="8">
    <source>
        <dbReference type="Proteomes" id="UP000193827"/>
    </source>
</evidence>
<evidence type="ECO:0000256" key="3">
    <source>
        <dbReference type="ARBA" id="ARBA00023125"/>
    </source>
</evidence>
<dbReference type="InterPro" id="IPR000847">
    <property type="entry name" value="LysR_HTH_N"/>
</dbReference>
<dbReference type="InterPro" id="IPR005119">
    <property type="entry name" value="LysR_subst-bd"/>
</dbReference>
<dbReference type="Pfam" id="PF03466">
    <property type="entry name" value="LysR_substrate"/>
    <property type="match status" value="1"/>
</dbReference>
<accession>A0A1Y5RSZ7</accession>
<evidence type="ECO:0000256" key="2">
    <source>
        <dbReference type="ARBA" id="ARBA00023015"/>
    </source>
</evidence>
<keyword evidence="8" id="KW-1185">Reference proteome</keyword>
<keyword evidence="5" id="KW-1133">Transmembrane helix</keyword>
<dbReference type="AlphaFoldDB" id="A0A1Y5RSZ7"/>
<dbReference type="InterPro" id="IPR036390">
    <property type="entry name" value="WH_DNA-bd_sf"/>
</dbReference>
<keyword evidence="5" id="KW-0472">Membrane</keyword>
<dbReference type="PRINTS" id="PR00039">
    <property type="entry name" value="HTHLYSR"/>
</dbReference>
<protein>
    <submittedName>
        <fullName evidence="7">Hca operon transcriptional activator</fullName>
    </submittedName>
</protein>
<gene>
    <name evidence="7" type="primary">hcaR</name>
    <name evidence="7" type="ORF">PEL8287_01145</name>
</gene>
<dbReference type="FunFam" id="1.10.10.10:FF:000001">
    <property type="entry name" value="LysR family transcriptional regulator"/>
    <property type="match status" value="1"/>
</dbReference>
<dbReference type="GO" id="GO:0003700">
    <property type="term" value="F:DNA-binding transcription factor activity"/>
    <property type="evidence" value="ECO:0007669"/>
    <property type="project" value="InterPro"/>
</dbReference>
<name>A0A1Y5RSZ7_9RHOB</name>
<evidence type="ECO:0000259" key="6">
    <source>
        <dbReference type="PROSITE" id="PS50931"/>
    </source>
</evidence>
<dbReference type="Pfam" id="PF00126">
    <property type="entry name" value="HTH_1"/>
    <property type="match status" value="1"/>
</dbReference>
<organism evidence="7 8">
    <name type="scientific">Roseovarius litorisediminis</name>
    <dbReference type="NCBI Taxonomy" id="1312363"/>
    <lineage>
        <taxon>Bacteria</taxon>
        <taxon>Pseudomonadati</taxon>
        <taxon>Pseudomonadota</taxon>
        <taxon>Alphaproteobacteria</taxon>
        <taxon>Rhodobacterales</taxon>
        <taxon>Roseobacteraceae</taxon>
        <taxon>Roseovarius</taxon>
    </lineage>
</organism>
<reference evidence="7 8" key="1">
    <citation type="submission" date="2017-03" db="EMBL/GenBank/DDBJ databases">
        <authorList>
            <person name="Afonso C.L."/>
            <person name="Miller P.J."/>
            <person name="Scott M.A."/>
            <person name="Spackman E."/>
            <person name="Goraichik I."/>
            <person name="Dimitrov K.M."/>
            <person name="Suarez D.L."/>
            <person name="Swayne D.E."/>
        </authorList>
    </citation>
    <scope>NUCLEOTIDE SEQUENCE [LARGE SCALE GENOMIC DNA]</scope>
    <source>
        <strain evidence="7 8">CECT 8287</strain>
    </source>
</reference>
<comment type="similarity">
    <text evidence="1">Belongs to the LysR transcriptional regulatory family.</text>
</comment>
<dbReference type="PANTHER" id="PTHR30126:SF21">
    <property type="entry name" value="TRANSCRIPTIONAL REGULATOR-RELATED"/>
    <property type="match status" value="1"/>
</dbReference>
<evidence type="ECO:0000313" key="7">
    <source>
        <dbReference type="EMBL" id="SLN24779.1"/>
    </source>
</evidence>
<dbReference type="GO" id="GO:0000976">
    <property type="term" value="F:transcription cis-regulatory region binding"/>
    <property type="evidence" value="ECO:0007669"/>
    <property type="project" value="TreeGrafter"/>
</dbReference>
<keyword evidence="4" id="KW-0804">Transcription</keyword>
<evidence type="ECO:0000256" key="5">
    <source>
        <dbReference type="SAM" id="Phobius"/>
    </source>
</evidence>
<sequence length="300" mass="33548">MLFNAHWQKNLNHENGFILYYNSIFLHYLAMNIAAIQTFLAVVRTRNLNRAAEELNVTQSAVTARLDTLEQSLGAKLLIRSRKGAMLTKAGYAFLESAEVIANTWQNARARTSLPQGVTRLFSFVCDPSLWSGLGETWVAELRATHPETATEIWSGLTPDAQRWLQSGLSDAALLPEPLTGPDFDSREFAADQLVQVATRPRAAMRWDPDYIFVDYGPAFRTQHAQAWPGDDTAALSFSNPDWALSHLMAQGGSAYLPKRMIETRLSTGTLHLVKGAASFTRRTFLTWRKASETVFPWLA</sequence>
<keyword evidence="5" id="KW-0812">Transmembrane</keyword>
<dbReference type="InterPro" id="IPR036388">
    <property type="entry name" value="WH-like_DNA-bd_sf"/>
</dbReference>
<keyword evidence="3" id="KW-0238">DNA-binding</keyword>
<feature type="domain" description="HTH lysR-type" evidence="6">
    <location>
        <begin position="31"/>
        <end position="88"/>
    </location>
</feature>
<dbReference type="Gene3D" id="3.40.190.10">
    <property type="entry name" value="Periplasmic binding protein-like II"/>
    <property type="match status" value="2"/>
</dbReference>
<dbReference type="EMBL" id="FWFL01000002">
    <property type="protein sequence ID" value="SLN24779.1"/>
    <property type="molecule type" value="Genomic_DNA"/>
</dbReference>
<evidence type="ECO:0000256" key="1">
    <source>
        <dbReference type="ARBA" id="ARBA00009437"/>
    </source>
</evidence>
<dbReference type="Proteomes" id="UP000193827">
    <property type="component" value="Unassembled WGS sequence"/>
</dbReference>
<dbReference type="PROSITE" id="PS50931">
    <property type="entry name" value="HTH_LYSR"/>
    <property type="match status" value="1"/>
</dbReference>
<keyword evidence="2" id="KW-0805">Transcription regulation</keyword>
<evidence type="ECO:0000256" key="4">
    <source>
        <dbReference type="ARBA" id="ARBA00023163"/>
    </source>
</evidence>
<dbReference type="CDD" id="cd05466">
    <property type="entry name" value="PBP2_LTTR_substrate"/>
    <property type="match status" value="1"/>
</dbReference>
<dbReference type="PANTHER" id="PTHR30126">
    <property type="entry name" value="HTH-TYPE TRANSCRIPTIONAL REGULATOR"/>
    <property type="match status" value="1"/>
</dbReference>
<dbReference type="SUPFAM" id="SSF46785">
    <property type="entry name" value="Winged helix' DNA-binding domain"/>
    <property type="match status" value="1"/>
</dbReference>
<dbReference type="Gene3D" id="1.10.10.10">
    <property type="entry name" value="Winged helix-like DNA-binding domain superfamily/Winged helix DNA-binding domain"/>
    <property type="match status" value="1"/>
</dbReference>
<dbReference type="SUPFAM" id="SSF53850">
    <property type="entry name" value="Periplasmic binding protein-like II"/>
    <property type="match status" value="1"/>
</dbReference>
<feature type="transmembrane region" description="Helical" evidence="5">
    <location>
        <begin position="20"/>
        <end position="43"/>
    </location>
</feature>